<dbReference type="EMBL" id="LSSK01000916">
    <property type="protein sequence ID" value="OMH81371.1"/>
    <property type="molecule type" value="Genomic_DNA"/>
</dbReference>
<keyword evidence="5" id="KW-0175">Coiled coil</keyword>
<dbReference type="Gene3D" id="2.130.10.10">
    <property type="entry name" value="YVTN repeat-like/Quinoprotein amine dehydrogenase"/>
    <property type="match status" value="1"/>
</dbReference>
<dbReference type="Pfam" id="PF00400">
    <property type="entry name" value="WD40"/>
    <property type="match status" value="2"/>
</dbReference>
<dbReference type="SMART" id="SM01167">
    <property type="entry name" value="DUF1900"/>
    <property type="match status" value="1"/>
</dbReference>
<dbReference type="InterPro" id="IPR001680">
    <property type="entry name" value="WD40_rpt"/>
</dbReference>
<evidence type="ECO:0000256" key="1">
    <source>
        <dbReference type="ARBA" id="ARBA00022574"/>
    </source>
</evidence>
<sequence>MENIKPLAQLKGHGKRVGHVKFNPVAENVAASSGLDYSVRLWDIEHQGEKGAVGGFQDTIQSLDWNYNGTLVAASSRDKKLRLVDLRAKQVVGTAPSHQGGKGSRVVWLGSTGKLATTGFGRTSGRELFVWDVANLEKPELTIEIDTSSGILMPFYDESSKMLYLAGKGDGNIRYYEYEKSKMFYINEYTSTDPQRGMAAMPKRGVNVRDIELMRLFKAVNSNSIEPISFKAPRKDESFQADLYPPAPGGLAALSSEQYFSGSTADPVLVDFESIYTNGIAKLVPAEPTPVVSSETTPSSPPPSRASAPPPPLSPLASPHPESPVLSPTSAVESPHTISEPPSPTAGKSREIAEAPATANVYPPLEAVDTFLLDAKIEKVVSGYQELINQHSEALSKKIDSLTETQLALETKISELESSNTQLLSKISSYEQEIDSLKQLTDSLQTKSADLEDSFKAHDSRVSELESNLVTTIAAAAKLTSAVENFSP</sequence>
<organism evidence="7 8">
    <name type="scientific">Zancudomyces culisetae</name>
    <name type="common">Gut fungus</name>
    <name type="synonym">Smittium culisetae</name>
    <dbReference type="NCBI Taxonomy" id="1213189"/>
    <lineage>
        <taxon>Eukaryota</taxon>
        <taxon>Fungi</taxon>
        <taxon>Fungi incertae sedis</taxon>
        <taxon>Zoopagomycota</taxon>
        <taxon>Kickxellomycotina</taxon>
        <taxon>Harpellomycetes</taxon>
        <taxon>Harpellales</taxon>
        <taxon>Legeriomycetaceae</taxon>
        <taxon>Zancudomyces</taxon>
    </lineage>
</organism>
<dbReference type="OrthoDB" id="1850764at2759"/>
<evidence type="ECO:0000256" key="2">
    <source>
        <dbReference type="ARBA" id="ARBA00022737"/>
    </source>
</evidence>
<dbReference type="Pfam" id="PF16300">
    <property type="entry name" value="WD40_4"/>
    <property type="match status" value="1"/>
</dbReference>
<reference evidence="8" key="1">
    <citation type="submission" date="2017-01" db="EMBL/GenBank/DDBJ databases">
        <authorList>
            <person name="Wang Y."/>
            <person name="White M."/>
            <person name="Kvist S."/>
            <person name="Moncalvo J.-M."/>
        </authorList>
    </citation>
    <scope>NUCLEOTIDE SEQUENCE [LARGE SCALE GENOMIC DNA]</scope>
    <source>
        <strain evidence="8">COL-18-3</strain>
    </source>
</reference>
<comment type="caution">
    <text evidence="7">The sequence shown here is derived from an EMBL/GenBank/DDBJ whole genome shotgun (WGS) entry which is preliminary data.</text>
</comment>
<feature type="compositionally biased region" description="Pro residues" evidence="6">
    <location>
        <begin position="299"/>
        <end position="314"/>
    </location>
</feature>
<evidence type="ECO:0000313" key="7">
    <source>
        <dbReference type="EMBL" id="OMH81371.1"/>
    </source>
</evidence>
<dbReference type="PANTHER" id="PTHR10856">
    <property type="entry name" value="CORONIN"/>
    <property type="match status" value="1"/>
</dbReference>
<keyword evidence="8" id="KW-1185">Reference proteome</keyword>
<feature type="coiled-coil region" evidence="5">
    <location>
        <begin position="399"/>
        <end position="447"/>
    </location>
</feature>
<dbReference type="InterPro" id="IPR019775">
    <property type="entry name" value="WD40_repeat_CS"/>
</dbReference>
<feature type="repeat" description="WD" evidence="3">
    <location>
        <begin position="10"/>
        <end position="45"/>
    </location>
</feature>
<feature type="compositionally biased region" description="Low complexity" evidence="6">
    <location>
        <begin position="315"/>
        <end position="324"/>
    </location>
</feature>
<name>A0A1R1PK70_ZANCU</name>
<evidence type="ECO:0000313" key="8">
    <source>
        <dbReference type="Proteomes" id="UP000188320"/>
    </source>
</evidence>
<dbReference type="InterPro" id="IPR015505">
    <property type="entry name" value="Coronin"/>
</dbReference>
<dbReference type="InterPro" id="IPR015943">
    <property type="entry name" value="WD40/YVTN_repeat-like_dom_sf"/>
</dbReference>
<evidence type="ECO:0000256" key="3">
    <source>
        <dbReference type="PROSITE-ProRule" id="PRU00221"/>
    </source>
</evidence>
<dbReference type="AlphaFoldDB" id="A0A1R1PK70"/>
<evidence type="ECO:0000256" key="5">
    <source>
        <dbReference type="SAM" id="Coils"/>
    </source>
</evidence>
<keyword evidence="2 4" id="KW-0677">Repeat</keyword>
<dbReference type="GO" id="GO:0051015">
    <property type="term" value="F:actin filament binding"/>
    <property type="evidence" value="ECO:0007669"/>
    <property type="project" value="TreeGrafter"/>
</dbReference>
<comment type="similarity">
    <text evidence="4">Belongs to the WD repeat coronin family.</text>
</comment>
<dbReference type="InterPro" id="IPR036322">
    <property type="entry name" value="WD40_repeat_dom_sf"/>
</dbReference>
<protein>
    <recommendedName>
        <fullName evidence="4">Coronin</fullName>
    </recommendedName>
</protein>
<dbReference type="Gene3D" id="1.20.5.340">
    <property type="match status" value="1"/>
</dbReference>
<dbReference type="GO" id="GO:0007015">
    <property type="term" value="P:actin filament organization"/>
    <property type="evidence" value="ECO:0007669"/>
    <property type="project" value="TreeGrafter"/>
</dbReference>
<dbReference type="PANTHER" id="PTHR10856:SF0">
    <property type="entry name" value="CORONIN"/>
    <property type="match status" value="1"/>
</dbReference>
<feature type="region of interest" description="Disordered" evidence="6">
    <location>
        <begin position="287"/>
        <end position="350"/>
    </location>
</feature>
<accession>A0A1R1PK70</accession>
<dbReference type="SUPFAM" id="SSF50978">
    <property type="entry name" value="WD40 repeat-like"/>
    <property type="match status" value="1"/>
</dbReference>
<evidence type="ECO:0000256" key="4">
    <source>
        <dbReference type="RuleBase" id="RU280818"/>
    </source>
</evidence>
<dbReference type="PROSITE" id="PS00678">
    <property type="entry name" value="WD_REPEATS_1"/>
    <property type="match status" value="1"/>
</dbReference>
<keyword evidence="1 3" id="KW-0853">WD repeat</keyword>
<dbReference type="PROSITE" id="PS50294">
    <property type="entry name" value="WD_REPEATS_REGION"/>
    <property type="match status" value="1"/>
</dbReference>
<dbReference type="Proteomes" id="UP000188320">
    <property type="component" value="Unassembled WGS sequence"/>
</dbReference>
<proteinExistence type="inferred from homology"/>
<gene>
    <name evidence="7" type="ORF">AX774_g5173</name>
</gene>
<dbReference type="PROSITE" id="PS50082">
    <property type="entry name" value="WD_REPEATS_2"/>
    <property type="match status" value="1"/>
</dbReference>
<dbReference type="SMART" id="SM00320">
    <property type="entry name" value="WD40"/>
    <property type="match status" value="3"/>
</dbReference>
<evidence type="ECO:0000256" key="6">
    <source>
        <dbReference type="SAM" id="MobiDB-lite"/>
    </source>
</evidence>
<feature type="compositionally biased region" description="Low complexity" evidence="6">
    <location>
        <begin position="289"/>
        <end position="298"/>
    </location>
</feature>